<accession>A0A1I4FFG1</accession>
<proteinExistence type="predicted"/>
<dbReference type="AlphaFoldDB" id="A0A1I4FFG1"/>
<evidence type="ECO:0000313" key="1">
    <source>
        <dbReference type="EMBL" id="SFL15181.1"/>
    </source>
</evidence>
<organism evidence="1 2">
    <name type="scientific">Lactococcus garvieae</name>
    <dbReference type="NCBI Taxonomy" id="1363"/>
    <lineage>
        <taxon>Bacteria</taxon>
        <taxon>Bacillati</taxon>
        <taxon>Bacillota</taxon>
        <taxon>Bacilli</taxon>
        <taxon>Lactobacillales</taxon>
        <taxon>Streptococcaceae</taxon>
        <taxon>Lactococcus</taxon>
    </lineage>
</organism>
<sequence>MIYVIPEEFENNFSKITTENNLIYPKHKV</sequence>
<evidence type="ECO:0000313" key="2">
    <source>
        <dbReference type="Proteomes" id="UP000181969"/>
    </source>
</evidence>
<reference evidence="1 2" key="1">
    <citation type="submission" date="2016-10" db="EMBL/GenBank/DDBJ databases">
        <authorList>
            <person name="de Groot N.N."/>
        </authorList>
    </citation>
    <scope>NUCLEOTIDE SEQUENCE [LARGE SCALE GENOMIC DNA]</scope>
    <source>
        <strain evidence="1 2">M79</strain>
    </source>
</reference>
<protein>
    <submittedName>
        <fullName evidence="1">Uncharacterized protein</fullName>
    </submittedName>
</protein>
<gene>
    <name evidence="1" type="ORF">SAMN05216438_101551</name>
</gene>
<dbReference type="EMBL" id="FOTJ01000001">
    <property type="protein sequence ID" value="SFL15181.1"/>
    <property type="molecule type" value="Genomic_DNA"/>
</dbReference>
<name>A0A1I4FFG1_9LACT</name>
<dbReference type="Proteomes" id="UP000181969">
    <property type="component" value="Unassembled WGS sequence"/>
</dbReference>